<evidence type="ECO:0000313" key="2">
    <source>
        <dbReference type="EnsemblPlants" id="OMERI11G04730.1"/>
    </source>
</evidence>
<reference evidence="2" key="2">
    <citation type="submission" date="2018-05" db="EMBL/GenBank/DDBJ databases">
        <title>OmerRS3 (Oryza meridionalis Reference Sequence Version 3).</title>
        <authorList>
            <person name="Zhang J."/>
            <person name="Kudrna D."/>
            <person name="Lee S."/>
            <person name="Talag J."/>
            <person name="Welchert J."/>
            <person name="Wing R.A."/>
        </authorList>
    </citation>
    <scope>NUCLEOTIDE SEQUENCE [LARGE SCALE GENOMIC DNA]</scope>
    <source>
        <strain evidence="2">cv. OR44</strain>
    </source>
</reference>
<dbReference type="AlphaFoldDB" id="A0A0E0F395"/>
<proteinExistence type="predicted"/>
<protein>
    <submittedName>
        <fullName evidence="2">Uncharacterized protein</fullName>
    </submittedName>
</protein>
<evidence type="ECO:0000256" key="1">
    <source>
        <dbReference type="SAM" id="MobiDB-lite"/>
    </source>
</evidence>
<feature type="compositionally biased region" description="Gly residues" evidence="1">
    <location>
        <begin position="60"/>
        <end position="70"/>
    </location>
</feature>
<keyword evidence="3" id="KW-1185">Reference proteome</keyword>
<accession>A0A0E0F395</accession>
<feature type="compositionally biased region" description="Basic residues" evidence="1">
    <location>
        <begin position="41"/>
        <end position="50"/>
    </location>
</feature>
<sequence length="163" mass="16441">MAADPASPPPDLARSQLDPVAEARARRRRGVGAGGRDRRWQTRRWRRHGRPGGGVRRDGGAGAGGRGRLGGAATVAGGSMPGGDGSDAPRSTPLGWIWRMGAVGDGGDGVATAAAAIGRRQLATAVAAVVAAVSSGNGGVWVGDVVAWVVVFFSFPGYDSMGL</sequence>
<dbReference type="EnsemblPlants" id="OMERI11G04730.1">
    <property type="protein sequence ID" value="OMERI11G04730.1"/>
    <property type="gene ID" value="OMERI11G04730"/>
</dbReference>
<dbReference type="Gramene" id="OMERI11G04730.1">
    <property type="protein sequence ID" value="OMERI11G04730.1"/>
    <property type="gene ID" value="OMERI11G04730"/>
</dbReference>
<dbReference type="Proteomes" id="UP000008021">
    <property type="component" value="Chromosome 11"/>
</dbReference>
<organism evidence="2">
    <name type="scientific">Oryza meridionalis</name>
    <dbReference type="NCBI Taxonomy" id="40149"/>
    <lineage>
        <taxon>Eukaryota</taxon>
        <taxon>Viridiplantae</taxon>
        <taxon>Streptophyta</taxon>
        <taxon>Embryophyta</taxon>
        <taxon>Tracheophyta</taxon>
        <taxon>Spermatophyta</taxon>
        <taxon>Magnoliopsida</taxon>
        <taxon>Liliopsida</taxon>
        <taxon>Poales</taxon>
        <taxon>Poaceae</taxon>
        <taxon>BOP clade</taxon>
        <taxon>Oryzoideae</taxon>
        <taxon>Oryzeae</taxon>
        <taxon>Oryzinae</taxon>
        <taxon>Oryza</taxon>
    </lineage>
</organism>
<name>A0A0E0F395_9ORYZ</name>
<feature type="region of interest" description="Disordered" evidence="1">
    <location>
        <begin position="1"/>
        <end position="91"/>
    </location>
</feature>
<reference evidence="2" key="1">
    <citation type="submission" date="2015-04" db="UniProtKB">
        <authorList>
            <consortium name="EnsemblPlants"/>
        </authorList>
    </citation>
    <scope>IDENTIFICATION</scope>
</reference>
<evidence type="ECO:0000313" key="3">
    <source>
        <dbReference type="Proteomes" id="UP000008021"/>
    </source>
</evidence>
<feature type="compositionally biased region" description="Pro residues" evidence="1">
    <location>
        <begin position="1"/>
        <end position="11"/>
    </location>
</feature>
<dbReference type="HOGENOM" id="CLU_1629683_0_0_1"/>